<reference evidence="5" key="1">
    <citation type="submission" date="2015-11" db="EMBL/GenBank/DDBJ databases">
        <title>De novo transcriptome assembly of four potential Pierce s Disease insect vectors from Arizona vineyards.</title>
        <authorList>
            <person name="Tassone E.E."/>
        </authorList>
    </citation>
    <scope>NUCLEOTIDE SEQUENCE</scope>
</reference>
<sequence>MPLVVLTGFPCSGKSRRSKDIENYFKVEKGKEVHIVSDSIIGSTNITKSDLCFNAQREKEIRSILKSETLRLLGRENVVILDAANYIKGYRYELYCASKNSKTTQVTVECAVNIEQAWEWNLGLPEDQQYTREAFDALIMRYEAPDSRNRWDSPLITLQPEDPTPNEALHDALFQRKPPPPNQSTQSAPLSSTNFLYELDRVTQEVVTSILSAQKLGICGEVKIPGFSDCVLSLPGSPLSPAQLARHRRQFLAYTRLNPPVNPQQSAHHLAHMFVQFLNTTLAGAN</sequence>
<gene>
    <name evidence="5" type="ORF">g.24727</name>
</gene>
<dbReference type="GO" id="GO:0006400">
    <property type="term" value="P:tRNA modification"/>
    <property type="evidence" value="ECO:0007669"/>
    <property type="project" value="UniProtKB-ARBA"/>
</dbReference>
<dbReference type="Pfam" id="PF08433">
    <property type="entry name" value="KTI12"/>
    <property type="match status" value="1"/>
</dbReference>
<name>A0A1B6EXS7_9HEMI</name>
<dbReference type="GO" id="GO:0005524">
    <property type="term" value="F:ATP binding"/>
    <property type="evidence" value="ECO:0007669"/>
    <property type="project" value="UniProtKB-KW"/>
</dbReference>
<organism evidence="5">
    <name type="scientific">Cuerna arida</name>
    <dbReference type="NCBI Taxonomy" id="1464854"/>
    <lineage>
        <taxon>Eukaryota</taxon>
        <taxon>Metazoa</taxon>
        <taxon>Ecdysozoa</taxon>
        <taxon>Arthropoda</taxon>
        <taxon>Hexapoda</taxon>
        <taxon>Insecta</taxon>
        <taxon>Pterygota</taxon>
        <taxon>Neoptera</taxon>
        <taxon>Paraneoptera</taxon>
        <taxon>Hemiptera</taxon>
        <taxon>Auchenorrhyncha</taxon>
        <taxon>Membracoidea</taxon>
        <taxon>Cicadellidae</taxon>
        <taxon>Cicadellinae</taxon>
        <taxon>Proconiini</taxon>
        <taxon>Cuerna</taxon>
    </lineage>
</organism>
<dbReference type="GO" id="GO:0006357">
    <property type="term" value="P:regulation of transcription by RNA polymerase II"/>
    <property type="evidence" value="ECO:0007669"/>
    <property type="project" value="UniProtKB-ARBA"/>
</dbReference>
<evidence type="ECO:0000256" key="3">
    <source>
        <dbReference type="ARBA" id="ARBA00025768"/>
    </source>
</evidence>
<evidence type="ECO:0000256" key="2">
    <source>
        <dbReference type="ARBA" id="ARBA00022840"/>
    </source>
</evidence>
<dbReference type="SUPFAM" id="SSF52540">
    <property type="entry name" value="P-loop containing nucleoside triphosphate hydrolases"/>
    <property type="match status" value="1"/>
</dbReference>
<dbReference type="FunFam" id="3.40.50.300:FF:000827">
    <property type="entry name" value="KTI12 chromatin-associated homolog"/>
    <property type="match status" value="1"/>
</dbReference>
<evidence type="ECO:0000256" key="4">
    <source>
        <dbReference type="ARBA" id="ARBA00026170"/>
    </source>
</evidence>
<dbReference type="InterPro" id="IPR013641">
    <property type="entry name" value="KTI12/PSTK"/>
</dbReference>
<accession>A0A1B6EXS7</accession>
<dbReference type="EMBL" id="GECZ01027001">
    <property type="protein sequence ID" value="JAS42768.1"/>
    <property type="molecule type" value="Transcribed_RNA"/>
</dbReference>
<keyword evidence="2" id="KW-0067">ATP-binding</keyword>
<protein>
    <recommendedName>
        <fullName evidence="4">Protein KTI12 homolog</fullName>
    </recommendedName>
</protein>
<proteinExistence type="inferred from homology"/>
<comment type="similarity">
    <text evidence="3">Belongs to the KTI12 family.</text>
</comment>
<keyword evidence="1" id="KW-0547">Nucleotide-binding</keyword>
<dbReference type="AlphaFoldDB" id="A0A1B6EXS7"/>
<evidence type="ECO:0000313" key="5">
    <source>
        <dbReference type="EMBL" id="JAS42768.1"/>
    </source>
</evidence>
<dbReference type="Gene3D" id="3.40.50.300">
    <property type="entry name" value="P-loop containing nucleotide triphosphate hydrolases"/>
    <property type="match status" value="1"/>
</dbReference>
<dbReference type="PANTHER" id="PTHR12435">
    <property type="match status" value="1"/>
</dbReference>
<dbReference type="InterPro" id="IPR027417">
    <property type="entry name" value="P-loop_NTPase"/>
</dbReference>
<evidence type="ECO:0000256" key="1">
    <source>
        <dbReference type="ARBA" id="ARBA00022741"/>
    </source>
</evidence>